<comment type="caution">
    <text evidence="3">The sequence shown here is derived from an EMBL/GenBank/DDBJ whole genome shotgun (WGS) entry which is preliminary data.</text>
</comment>
<dbReference type="Pfam" id="PF02732">
    <property type="entry name" value="ERCC4"/>
    <property type="match status" value="1"/>
</dbReference>
<proteinExistence type="predicted"/>
<dbReference type="GO" id="GO:0003677">
    <property type="term" value="F:DNA binding"/>
    <property type="evidence" value="ECO:0007669"/>
    <property type="project" value="InterPro"/>
</dbReference>
<dbReference type="AlphaFoldDB" id="A0A0F9PN13"/>
<dbReference type="SUPFAM" id="SSF47807">
    <property type="entry name" value="5' to 3' exonuclease, C-terminal subdomain"/>
    <property type="match status" value="1"/>
</dbReference>
<dbReference type="GO" id="GO:0008821">
    <property type="term" value="F:crossover junction DNA endonuclease activity"/>
    <property type="evidence" value="ECO:0007669"/>
    <property type="project" value="InterPro"/>
</dbReference>
<dbReference type="GO" id="GO:0000712">
    <property type="term" value="P:resolution of meiotic recombination intermediates"/>
    <property type="evidence" value="ECO:0007669"/>
    <property type="project" value="TreeGrafter"/>
</dbReference>
<organism evidence="3">
    <name type="scientific">marine sediment metagenome</name>
    <dbReference type="NCBI Taxonomy" id="412755"/>
    <lineage>
        <taxon>unclassified sequences</taxon>
        <taxon>metagenomes</taxon>
        <taxon>ecological metagenomes</taxon>
    </lineage>
</organism>
<dbReference type="GO" id="GO:0000727">
    <property type="term" value="P:double-strand break repair via break-induced replication"/>
    <property type="evidence" value="ECO:0007669"/>
    <property type="project" value="TreeGrafter"/>
</dbReference>
<dbReference type="PANTHER" id="PTHR13451:SF0">
    <property type="entry name" value="CROSSOVER JUNCTION ENDONUCLEASE MUS81"/>
    <property type="match status" value="1"/>
</dbReference>
<dbReference type="InterPro" id="IPR011335">
    <property type="entry name" value="Restrct_endonuc-II-like"/>
</dbReference>
<accession>A0A0F9PN13</accession>
<dbReference type="GO" id="GO:0048257">
    <property type="term" value="F:3'-flap endonuclease activity"/>
    <property type="evidence" value="ECO:0007669"/>
    <property type="project" value="TreeGrafter"/>
</dbReference>
<dbReference type="GO" id="GO:0031573">
    <property type="term" value="P:mitotic intra-S DNA damage checkpoint signaling"/>
    <property type="evidence" value="ECO:0007669"/>
    <property type="project" value="TreeGrafter"/>
</dbReference>
<reference evidence="3" key="1">
    <citation type="journal article" date="2015" name="Nature">
        <title>Complex archaea that bridge the gap between prokaryotes and eukaryotes.</title>
        <authorList>
            <person name="Spang A."/>
            <person name="Saw J.H."/>
            <person name="Jorgensen S.L."/>
            <person name="Zaremba-Niedzwiedzka K."/>
            <person name="Martijn J."/>
            <person name="Lind A.E."/>
            <person name="van Eijk R."/>
            <person name="Schleper C."/>
            <person name="Guy L."/>
            <person name="Ettema T.J."/>
        </authorList>
    </citation>
    <scope>NUCLEOTIDE SEQUENCE</scope>
</reference>
<dbReference type="PANTHER" id="PTHR13451">
    <property type="entry name" value="CLASS II CROSSOVER JUNCTION ENDONUCLEASE MUS81"/>
    <property type="match status" value="1"/>
</dbReference>
<dbReference type="GO" id="GO:0048476">
    <property type="term" value="C:Holliday junction resolvase complex"/>
    <property type="evidence" value="ECO:0007669"/>
    <property type="project" value="TreeGrafter"/>
</dbReference>
<dbReference type="Gene3D" id="3.40.50.10130">
    <property type="match status" value="1"/>
</dbReference>
<evidence type="ECO:0000256" key="1">
    <source>
        <dbReference type="ARBA" id="ARBA00022801"/>
    </source>
</evidence>
<dbReference type="EMBL" id="LAZR01002317">
    <property type="protein sequence ID" value="KKN31584.1"/>
    <property type="molecule type" value="Genomic_DNA"/>
</dbReference>
<gene>
    <name evidence="3" type="ORF">LCGC14_0822430</name>
</gene>
<dbReference type="SMART" id="SM00891">
    <property type="entry name" value="ERCC4"/>
    <property type="match status" value="1"/>
</dbReference>
<dbReference type="SUPFAM" id="SSF52980">
    <property type="entry name" value="Restriction endonuclease-like"/>
    <property type="match status" value="1"/>
</dbReference>
<dbReference type="GO" id="GO:0006308">
    <property type="term" value="P:DNA catabolic process"/>
    <property type="evidence" value="ECO:0007669"/>
    <property type="project" value="InterPro"/>
</dbReference>
<dbReference type="GO" id="GO:0005634">
    <property type="term" value="C:nucleus"/>
    <property type="evidence" value="ECO:0007669"/>
    <property type="project" value="TreeGrafter"/>
</dbReference>
<dbReference type="InterPro" id="IPR036279">
    <property type="entry name" value="5-3_exonuclease_C_sf"/>
</dbReference>
<dbReference type="InterPro" id="IPR006166">
    <property type="entry name" value="ERCC4_domain"/>
</dbReference>
<dbReference type="Gene3D" id="1.10.150.20">
    <property type="entry name" value="5' to 3' exonuclease, C-terminal subdomain"/>
    <property type="match status" value="1"/>
</dbReference>
<evidence type="ECO:0000259" key="2">
    <source>
        <dbReference type="SMART" id="SM00891"/>
    </source>
</evidence>
<protein>
    <recommendedName>
        <fullName evidence="2">ERCC4 domain-containing protein</fullName>
    </recommendedName>
</protein>
<name>A0A0F9PN13_9ZZZZ</name>
<dbReference type="InterPro" id="IPR033309">
    <property type="entry name" value="Mus81"/>
</dbReference>
<sequence>MTLNKLPVENKTPKKILHIIVDNREHKLKALLDKKKDIITYDSEQLDIADIVISEEVAIERKEGFDFISSIMDNRLFEQLLRLKDTYITPILILEGLNNNVFEKVGMKTSSIYGALAFISYKLGISVIPTRNLEETAITIERIAYREQVKDDMPLLSRKAPKTMSKEDRRIYIIEGLIDIGPKKAMALIQRFRTPDNVFRAIKKTNIIFTRTGNPKGIEGPLKQLKGFSWKFVQKNKEILFSKSERSVQNTLDV</sequence>
<dbReference type="CDD" id="cd20075">
    <property type="entry name" value="XPF_nuclease_XPF_arch"/>
    <property type="match status" value="1"/>
</dbReference>
<evidence type="ECO:0000313" key="3">
    <source>
        <dbReference type="EMBL" id="KKN31584.1"/>
    </source>
</evidence>
<feature type="domain" description="ERCC4" evidence="2">
    <location>
        <begin position="18"/>
        <end position="98"/>
    </location>
</feature>
<keyword evidence="1" id="KW-0378">Hydrolase</keyword>